<feature type="active site" evidence="12">
    <location>
        <position position="403"/>
    </location>
</feature>
<dbReference type="STRING" id="1423747.FC69_GL001343"/>
<dbReference type="AlphaFoldDB" id="A0A0R1S625"/>
<dbReference type="RefSeq" id="WP_025083634.1">
    <property type="nucleotide sequence ID" value="NZ_AZEX01000003.1"/>
</dbReference>
<evidence type="ECO:0000256" key="2">
    <source>
        <dbReference type="ARBA" id="ARBA00022475"/>
    </source>
</evidence>
<keyword evidence="5 12" id="KW-0812">Transmembrane</keyword>
<keyword evidence="11 12" id="KW-1208">Phospholipid metabolism</keyword>
<dbReference type="NCBIfam" id="TIGR04265">
    <property type="entry name" value="bac_cardiolipin"/>
    <property type="match status" value="1"/>
</dbReference>
<protein>
    <recommendedName>
        <fullName evidence="12 13">Cardiolipin synthase</fullName>
        <shortName evidence="12">CL synthase</shortName>
        <ecNumber evidence="12 13">2.7.8.-</ecNumber>
    </recommendedName>
</protein>
<comment type="function">
    <text evidence="12">Catalyzes the reversible phosphatidyl group transfer from one phosphatidylglycerol molecule to another to form cardiolipin (CL) (diphosphatidylglycerol) and glycerol.</text>
</comment>
<dbReference type="CDD" id="cd09112">
    <property type="entry name" value="PLDc_CLS_2"/>
    <property type="match status" value="1"/>
</dbReference>
<evidence type="ECO:0000256" key="8">
    <source>
        <dbReference type="ARBA" id="ARBA00023098"/>
    </source>
</evidence>
<evidence type="ECO:0000256" key="11">
    <source>
        <dbReference type="ARBA" id="ARBA00023264"/>
    </source>
</evidence>
<feature type="transmembrane region" description="Helical" evidence="12">
    <location>
        <begin position="6"/>
        <end position="25"/>
    </location>
</feature>
<dbReference type="GO" id="GO:0005886">
    <property type="term" value="C:plasma membrane"/>
    <property type="evidence" value="ECO:0007669"/>
    <property type="project" value="UniProtKB-SubCell"/>
</dbReference>
<accession>A0A0R1S625</accession>
<evidence type="ECO:0000259" key="14">
    <source>
        <dbReference type="PROSITE" id="PS50035"/>
    </source>
</evidence>
<evidence type="ECO:0000313" key="15">
    <source>
        <dbReference type="EMBL" id="KRL61877.1"/>
    </source>
</evidence>
<reference evidence="15 16" key="1">
    <citation type="journal article" date="2015" name="Genome Announc.">
        <title>Expanding the biotechnology potential of lactobacilli through comparative genomics of 213 strains and associated genera.</title>
        <authorList>
            <person name="Sun Z."/>
            <person name="Harris H.M."/>
            <person name="McCann A."/>
            <person name="Guo C."/>
            <person name="Argimon S."/>
            <person name="Zhang W."/>
            <person name="Yang X."/>
            <person name="Jeffery I.B."/>
            <person name="Cooney J.C."/>
            <person name="Kagawa T.F."/>
            <person name="Liu W."/>
            <person name="Song Y."/>
            <person name="Salvetti E."/>
            <person name="Wrobel A."/>
            <person name="Rasinkangas P."/>
            <person name="Parkhill J."/>
            <person name="Rea M.C."/>
            <person name="O'Sullivan O."/>
            <person name="Ritari J."/>
            <person name="Douillard F.P."/>
            <person name="Paul Ross R."/>
            <person name="Yang R."/>
            <person name="Briner A.E."/>
            <person name="Felis G.E."/>
            <person name="de Vos W.M."/>
            <person name="Barrangou R."/>
            <person name="Klaenhammer T.R."/>
            <person name="Caufield P.W."/>
            <person name="Cui Y."/>
            <person name="Zhang H."/>
            <person name="O'Toole P.W."/>
        </authorList>
    </citation>
    <scope>NUCLEOTIDE SEQUENCE [LARGE SCALE GENOMIC DNA]</scope>
    <source>
        <strain evidence="15 16">DSM 14340</strain>
    </source>
</reference>
<dbReference type="CDD" id="cd09110">
    <property type="entry name" value="PLDc_CLS_1"/>
    <property type="match status" value="1"/>
</dbReference>
<evidence type="ECO:0000313" key="16">
    <source>
        <dbReference type="Proteomes" id="UP000051264"/>
    </source>
</evidence>
<dbReference type="PANTHER" id="PTHR21248:SF22">
    <property type="entry name" value="PHOSPHOLIPASE D"/>
    <property type="match status" value="1"/>
</dbReference>
<keyword evidence="8 12" id="KW-0443">Lipid metabolism</keyword>
<evidence type="ECO:0000256" key="6">
    <source>
        <dbReference type="ARBA" id="ARBA00022737"/>
    </source>
</evidence>
<evidence type="ECO:0000256" key="4">
    <source>
        <dbReference type="ARBA" id="ARBA00022679"/>
    </source>
</evidence>
<dbReference type="InterPro" id="IPR027379">
    <property type="entry name" value="CLS_N"/>
</dbReference>
<dbReference type="Pfam" id="PF13396">
    <property type="entry name" value="PLDc_N"/>
    <property type="match status" value="1"/>
</dbReference>
<evidence type="ECO:0000256" key="3">
    <source>
        <dbReference type="ARBA" id="ARBA00022516"/>
    </source>
</evidence>
<keyword evidence="10 12" id="KW-0594">Phospholipid biosynthesis</keyword>
<evidence type="ECO:0000256" key="10">
    <source>
        <dbReference type="ARBA" id="ARBA00023209"/>
    </source>
</evidence>
<organism evidence="15 16">
    <name type="scientific">Latilactobacillus fuchuensis DSM 14340 = JCM 11249</name>
    <dbReference type="NCBI Taxonomy" id="1423747"/>
    <lineage>
        <taxon>Bacteria</taxon>
        <taxon>Bacillati</taxon>
        <taxon>Bacillota</taxon>
        <taxon>Bacilli</taxon>
        <taxon>Lactobacillales</taxon>
        <taxon>Lactobacillaceae</taxon>
        <taxon>Latilactobacillus</taxon>
    </lineage>
</organism>
<evidence type="ECO:0000256" key="12">
    <source>
        <dbReference type="HAMAP-Rule" id="MF_01916"/>
    </source>
</evidence>
<dbReference type="Proteomes" id="UP000051264">
    <property type="component" value="Unassembled WGS sequence"/>
</dbReference>
<evidence type="ECO:0000256" key="9">
    <source>
        <dbReference type="ARBA" id="ARBA00023136"/>
    </source>
</evidence>
<proteinExistence type="inferred from homology"/>
<dbReference type="InterPro" id="IPR001736">
    <property type="entry name" value="PLipase_D/transphosphatidylase"/>
</dbReference>
<dbReference type="PANTHER" id="PTHR21248">
    <property type="entry name" value="CARDIOLIPIN SYNTHASE"/>
    <property type="match status" value="1"/>
</dbReference>
<dbReference type="Gene3D" id="3.30.870.10">
    <property type="entry name" value="Endonuclease Chain A"/>
    <property type="match status" value="2"/>
</dbReference>
<evidence type="ECO:0000256" key="13">
    <source>
        <dbReference type="NCBIfam" id="TIGR04265"/>
    </source>
</evidence>
<keyword evidence="2 12" id="KW-1003">Cell membrane</keyword>
<name>A0A0R1S625_9LACO</name>
<keyword evidence="3 12" id="KW-0444">Lipid biosynthesis</keyword>
<gene>
    <name evidence="15" type="ORF">FC69_GL001343</name>
</gene>
<feature type="transmembrane region" description="Helical" evidence="12">
    <location>
        <begin position="32"/>
        <end position="55"/>
    </location>
</feature>
<comment type="catalytic activity">
    <reaction evidence="12">
        <text>2 a 1,2-diacyl-sn-glycero-3-phospho-(1'-sn-glycerol) = a cardiolipin + glycerol</text>
        <dbReference type="Rhea" id="RHEA:31451"/>
        <dbReference type="ChEBI" id="CHEBI:17754"/>
        <dbReference type="ChEBI" id="CHEBI:62237"/>
        <dbReference type="ChEBI" id="CHEBI:64716"/>
    </reaction>
</comment>
<evidence type="ECO:0000256" key="5">
    <source>
        <dbReference type="ARBA" id="ARBA00022692"/>
    </source>
</evidence>
<comment type="caution">
    <text evidence="15">The sequence shown here is derived from an EMBL/GenBank/DDBJ whole genome shotgun (WGS) entry which is preliminary data.</text>
</comment>
<feature type="domain" description="PLD phosphodiesterase" evidence="14">
    <location>
        <begin position="218"/>
        <end position="245"/>
    </location>
</feature>
<dbReference type="SUPFAM" id="SSF56024">
    <property type="entry name" value="Phospholipase D/nuclease"/>
    <property type="match status" value="2"/>
</dbReference>
<comment type="caution">
    <text evidence="12">Lacks conserved residue(s) required for the propagation of feature annotation.</text>
</comment>
<dbReference type="EC" id="2.7.8.-" evidence="12 13"/>
<dbReference type="InterPro" id="IPR025202">
    <property type="entry name" value="PLD-like_dom"/>
</dbReference>
<sequence>MTAIVVWGIVIIVVVNTFGAIITVFRQQRDIAATWAWLLVLILLPIVGFILYLFFGQKISEEKIYDLKTQARLGIDQRVTEQKERMRQLKTQAEPTLSPEIQSLINLFLVSNTAVLTRENQVSVLTELPEAYQRLLIDINSARDHVHLEYYAFFESAHGKQLVNLLAYKAQQGVKVRVIYDAFGSQKISRHFFKPLLKAGGQVTPFFSSKFRFINFRFNFRNHRQFAIIDGNTAFLGDFNQFNYYRGSLARDTRLKITGDGVLSFQARFFMDWNAATRQSKVYYSPAYFPTSAEHGTTNMQLVSGGPDRELPEIKLGFLKTIAAAKKRLWIQTPYFIPDDSVLAALVLAINSGVTVKIMIPENPKHRLVHQANLYYARQIVRAGGQVYLYQSSGFRVRAMMIDGQLAAIGTANLDIRSFKLNFETTCFLYDPSLTTQLEQDFQIDLKLCLPLTKQRLAQQTTGQRMRQDLARLLAPIL</sequence>
<dbReference type="PATRIC" id="fig|1423747.3.peg.1369"/>
<dbReference type="EMBL" id="AZEX01000003">
    <property type="protein sequence ID" value="KRL61877.1"/>
    <property type="molecule type" value="Genomic_DNA"/>
</dbReference>
<dbReference type="eggNOG" id="COG1502">
    <property type="taxonomic scope" value="Bacteria"/>
</dbReference>
<dbReference type="InterPro" id="IPR022924">
    <property type="entry name" value="Cardiolipin_synthase"/>
</dbReference>
<evidence type="ECO:0000256" key="7">
    <source>
        <dbReference type="ARBA" id="ARBA00022989"/>
    </source>
</evidence>
<comment type="similarity">
    <text evidence="12">Belongs to the phospholipase D family. Cardiolipin synthase subfamily.</text>
</comment>
<keyword evidence="4 12" id="KW-0808">Transferase</keyword>
<dbReference type="GO" id="GO:0008808">
    <property type="term" value="F:cardiolipin synthase activity"/>
    <property type="evidence" value="ECO:0007669"/>
    <property type="project" value="UniProtKB-UniRule"/>
</dbReference>
<keyword evidence="9 12" id="KW-0472">Membrane</keyword>
<comment type="subcellular location">
    <subcellularLocation>
        <location evidence="1 12">Cell membrane</location>
        <topology evidence="1 12">Multi-pass membrane protein</topology>
    </subcellularLocation>
</comment>
<feature type="active site" evidence="12">
    <location>
        <position position="230"/>
    </location>
</feature>
<feature type="active site" evidence="12">
    <location>
        <position position="223"/>
    </location>
</feature>
<dbReference type="OrthoDB" id="9762009at2"/>
<dbReference type="Pfam" id="PF13091">
    <property type="entry name" value="PLDc_2"/>
    <property type="match status" value="2"/>
</dbReference>
<dbReference type="GO" id="GO:0032049">
    <property type="term" value="P:cardiolipin biosynthetic process"/>
    <property type="evidence" value="ECO:0007669"/>
    <property type="project" value="UniProtKB-UniRule"/>
</dbReference>
<dbReference type="HAMAP" id="MF_01916">
    <property type="entry name" value="Cardiolipin_synth_Cls"/>
    <property type="match status" value="1"/>
</dbReference>
<keyword evidence="6" id="KW-0677">Repeat</keyword>
<keyword evidence="7 12" id="KW-1133">Transmembrane helix</keyword>
<evidence type="ECO:0000256" key="1">
    <source>
        <dbReference type="ARBA" id="ARBA00004651"/>
    </source>
</evidence>
<dbReference type="PROSITE" id="PS50035">
    <property type="entry name" value="PLD"/>
    <property type="match status" value="1"/>
</dbReference>
<dbReference type="InterPro" id="IPR030874">
    <property type="entry name" value="Cardiolipin_synth_Firmi"/>
</dbReference>